<sequence>MPEIKQFTLAEIASHNTRKSLYVAIHGKVYDVTYFIDEHPGGDEVLFEEAGRNATESFDDVGHSDEAHEILKRYYIGELKDVPTPSKAPIVSKAPTKSQSYTTPKAPQPKSSSNFGLLVPVGIFIAYIAYKYFVSSSE</sequence>
<gene>
    <name evidence="17" type="ORF">ALEPTO_LOCUS2785</name>
</gene>
<keyword evidence="8" id="KW-0249">Electron transport</keyword>
<evidence type="ECO:0000256" key="7">
    <source>
        <dbReference type="ARBA" id="ARBA00022848"/>
    </source>
</evidence>
<evidence type="ECO:0000256" key="9">
    <source>
        <dbReference type="ARBA" id="ARBA00022989"/>
    </source>
</evidence>
<comment type="similarity">
    <text evidence="13 14">Belongs to the cytochrome b5 family.</text>
</comment>
<keyword evidence="10 14" id="KW-0408">Iron</keyword>
<dbReference type="Proteomes" id="UP000789508">
    <property type="component" value="Unassembled WGS sequence"/>
</dbReference>
<dbReference type="GO" id="GO:0046872">
    <property type="term" value="F:metal ion binding"/>
    <property type="evidence" value="ECO:0007669"/>
    <property type="project" value="UniProtKB-UniRule"/>
</dbReference>
<evidence type="ECO:0000256" key="2">
    <source>
        <dbReference type="ARBA" id="ARBA00022448"/>
    </source>
</evidence>
<keyword evidence="18" id="KW-1185">Reference proteome</keyword>
<feature type="compositionally biased region" description="Polar residues" evidence="15">
    <location>
        <begin position="95"/>
        <end position="111"/>
    </location>
</feature>
<dbReference type="PROSITE" id="PS50255">
    <property type="entry name" value="CYTOCHROME_B5_2"/>
    <property type="match status" value="1"/>
</dbReference>
<keyword evidence="5 14" id="KW-0479">Metal-binding</keyword>
<evidence type="ECO:0000256" key="1">
    <source>
        <dbReference type="ARBA" id="ARBA00004131"/>
    </source>
</evidence>
<feature type="region of interest" description="Disordered" evidence="15">
    <location>
        <begin position="82"/>
        <end position="111"/>
    </location>
</feature>
<accession>A0A9N8ZDV5</accession>
<dbReference type="SUPFAM" id="SSF55856">
    <property type="entry name" value="Cytochrome b5-like heme/steroid binding domain"/>
    <property type="match status" value="1"/>
</dbReference>
<evidence type="ECO:0000256" key="15">
    <source>
        <dbReference type="SAM" id="MobiDB-lite"/>
    </source>
</evidence>
<keyword evidence="11 14" id="KW-0472">Membrane</keyword>
<dbReference type="OrthoDB" id="260519at2759"/>
<evidence type="ECO:0000256" key="4">
    <source>
        <dbReference type="ARBA" id="ARBA00022692"/>
    </source>
</evidence>
<dbReference type="PRINTS" id="PR00363">
    <property type="entry name" value="CYTOCHROMEB5"/>
</dbReference>
<evidence type="ECO:0000256" key="3">
    <source>
        <dbReference type="ARBA" id="ARBA00022617"/>
    </source>
</evidence>
<dbReference type="Gene3D" id="3.10.120.10">
    <property type="entry name" value="Cytochrome b5-like heme/steroid binding domain"/>
    <property type="match status" value="1"/>
</dbReference>
<keyword evidence="3 14" id="KW-0349">Heme</keyword>
<dbReference type="AlphaFoldDB" id="A0A9N8ZDV5"/>
<dbReference type="PANTHER" id="PTHR19359:SF150">
    <property type="entry name" value="CYTOCHROME B5"/>
    <property type="match status" value="1"/>
</dbReference>
<dbReference type="GO" id="GO:0020037">
    <property type="term" value="F:heme binding"/>
    <property type="evidence" value="ECO:0007669"/>
    <property type="project" value="UniProtKB-UniRule"/>
</dbReference>
<keyword evidence="2" id="KW-0813">Transport</keyword>
<keyword evidence="6" id="KW-0256">Endoplasmic reticulum</keyword>
<protein>
    <submittedName>
        <fullName evidence="17">1520_t:CDS:1</fullName>
    </submittedName>
</protein>
<evidence type="ECO:0000256" key="11">
    <source>
        <dbReference type="ARBA" id="ARBA00023136"/>
    </source>
</evidence>
<evidence type="ECO:0000313" key="17">
    <source>
        <dbReference type="EMBL" id="CAG8487033.1"/>
    </source>
</evidence>
<comment type="caution">
    <text evidence="17">The sequence shown here is derived from an EMBL/GenBank/DDBJ whole genome shotgun (WGS) entry which is preliminary data.</text>
</comment>
<dbReference type="PANTHER" id="PTHR19359">
    <property type="entry name" value="CYTOCHROME B5"/>
    <property type="match status" value="1"/>
</dbReference>
<keyword evidence="4 14" id="KW-0812">Transmembrane</keyword>
<reference evidence="17" key="1">
    <citation type="submission" date="2021-06" db="EMBL/GenBank/DDBJ databases">
        <authorList>
            <person name="Kallberg Y."/>
            <person name="Tangrot J."/>
            <person name="Rosling A."/>
        </authorList>
    </citation>
    <scope>NUCLEOTIDE SEQUENCE</scope>
    <source>
        <strain evidence="17">FL130A</strain>
    </source>
</reference>
<evidence type="ECO:0000259" key="16">
    <source>
        <dbReference type="PROSITE" id="PS50255"/>
    </source>
</evidence>
<feature type="transmembrane region" description="Helical" evidence="14">
    <location>
        <begin position="115"/>
        <end position="133"/>
    </location>
</feature>
<evidence type="ECO:0000256" key="10">
    <source>
        <dbReference type="ARBA" id="ARBA00023004"/>
    </source>
</evidence>
<dbReference type="InterPro" id="IPR018506">
    <property type="entry name" value="Cyt_B5_heme-BS"/>
</dbReference>
<keyword evidence="7" id="KW-0492">Microsome</keyword>
<evidence type="ECO:0000256" key="14">
    <source>
        <dbReference type="RuleBase" id="RU362121"/>
    </source>
</evidence>
<dbReference type="GO" id="GO:0005789">
    <property type="term" value="C:endoplasmic reticulum membrane"/>
    <property type="evidence" value="ECO:0007669"/>
    <property type="project" value="UniProtKB-SubCell"/>
</dbReference>
<comment type="subcellular location">
    <subcellularLocation>
        <location evidence="1">Endoplasmic reticulum membrane</location>
        <topology evidence="1">Single-pass membrane protein</topology>
        <orientation evidence="1">Cytoplasmic side</orientation>
    </subcellularLocation>
    <subcellularLocation>
        <location evidence="12">Microsome membrane</location>
        <topology evidence="12">Single-pass membrane protein</topology>
        <orientation evidence="12">Cytoplasmic side</orientation>
    </subcellularLocation>
</comment>
<evidence type="ECO:0000313" key="18">
    <source>
        <dbReference type="Proteomes" id="UP000789508"/>
    </source>
</evidence>
<dbReference type="SMART" id="SM01117">
    <property type="entry name" value="Cyt-b5"/>
    <property type="match status" value="1"/>
</dbReference>
<feature type="domain" description="Cytochrome b5 heme-binding" evidence="16">
    <location>
        <begin position="4"/>
        <end position="80"/>
    </location>
</feature>
<evidence type="ECO:0000256" key="12">
    <source>
        <dbReference type="ARBA" id="ARBA00037877"/>
    </source>
</evidence>
<dbReference type="EMBL" id="CAJVPS010000448">
    <property type="protein sequence ID" value="CAG8487033.1"/>
    <property type="molecule type" value="Genomic_DNA"/>
</dbReference>
<proteinExistence type="inferred from homology"/>
<evidence type="ECO:0000256" key="8">
    <source>
        <dbReference type="ARBA" id="ARBA00022982"/>
    </source>
</evidence>
<evidence type="ECO:0000256" key="6">
    <source>
        <dbReference type="ARBA" id="ARBA00022824"/>
    </source>
</evidence>
<dbReference type="PROSITE" id="PS00191">
    <property type="entry name" value="CYTOCHROME_B5_1"/>
    <property type="match status" value="1"/>
</dbReference>
<dbReference type="Pfam" id="PF00173">
    <property type="entry name" value="Cyt-b5"/>
    <property type="match status" value="1"/>
</dbReference>
<organism evidence="17 18">
    <name type="scientific">Ambispora leptoticha</name>
    <dbReference type="NCBI Taxonomy" id="144679"/>
    <lineage>
        <taxon>Eukaryota</taxon>
        <taxon>Fungi</taxon>
        <taxon>Fungi incertae sedis</taxon>
        <taxon>Mucoromycota</taxon>
        <taxon>Glomeromycotina</taxon>
        <taxon>Glomeromycetes</taxon>
        <taxon>Archaeosporales</taxon>
        <taxon>Ambisporaceae</taxon>
        <taxon>Ambispora</taxon>
    </lineage>
</organism>
<dbReference type="InterPro" id="IPR001199">
    <property type="entry name" value="Cyt_B5-like_heme/steroid-bd"/>
</dbReference>
<name>A0A9N8ZDV5_9GLOM</name>
<dbReference type="InterPro" id="IPR036400">
    <property type="entry name" value="Cyt_B5-like_heme/steroid_sf"/>
</dbReference>
<dbReference type="FunFam" id="3.10.120.10:FF:000002">
    <property type="entry name" value="Cytochrome b5 type B"/>
    <property type="match status" value="1"/>
</dbReference>
<keyword evidence="9 14" id="KW-1133">Transmembrane helix</keyword>
<dbReference type="InterPro" id="IPR050668">
    <property type="entry name" value="Cytochrome_b5"/>
</dbReference>
<evidence type="ECO:0000256" key="5">
    <source>
        <dbReference type="ARBA" id="ARBA00022723"/>
    </source>
</evidence>
<evidence type="ECO:0000256" key="13">
    <source>
        <dbReference type="ARBA" id="ARBA00038168"/>
    </source>
</evidence>